<name>A0A160P7R6_STRLU</name>
<dbReference type="EMBL" id="AP017424">
    <property type="protein sequence ID" value="BAU87185.1"/>
    <property type="molecule type" value="Genomic_DNA"/>
</dbReference>
<dbReference type="AlphaFoldDB" id="A0A160P7R6"/>
<dbReference type="Gene3D" id="3.90.25.10">
    <property type="entry name" value="UDP-galactose 4-epimerase, domain 1"/>
    <property type="match status" value="1"/>
</dbReference>
<reference evidence="2 3" key="1">
    <citation type="journal article" date="2016" name="Genome Announc.">
        <title>Complete Genome Sequence of Thiostrepton-Producing Streptomyces laurentii ATCC 31255.</title>
        <authorList>
            <person name="Doi K."/>
            <person name="Fujino Y."/>
            <person name="Nagayoshi Y."/>
            <person name="Ohshima T."/>
            <person name="Ogata S."/>
        </authorList>
    </citation>
    <scope>NUCLEOTIDE SEQUENCE [LARGE SCALE GENOMIC DNA]</scope>
    <source>
        <strain evidence="2 3">ATCC 31255</strain>
    </source>
</reference>
<feature type="compositionally biased region" description="Polar residues" evidence="1">
    <location>
        <begin position="12"/>
        <end position="21"/>
    </location>
</feature>
<dbReference type="Proteomes" id="UP000217676">
    <property type="component" value="Chromosome"/>
</dbReference>
<evidence type="ECO:0000256" key="1">
    <source>
        <dbReference type="SAM" id="MobiDB-lite"/>
    </source>
</evidence>
<sequence>MVPGGAGRESGDMTTQTSHDNGSPRHAESIDSPTIPAGSPSAAGRTILVTSATGKTGRRVARGLAGRGARVRSGSRTGTTRFDWTDPAGWGPALDGADSAYVSYYPDLAAPGATDAMRAFGELATAHGIRRITLLSGRGEPEAVIAEEALRNAAPETELTVVRAAFFAQNFDEGFLAEGVASGTIAFPAGTTAEPFVDADDLADVIVETLTADGHAGLIHEVTGPEALTFAEAAAEISRAAGRTVTYAPMTAPEYAALLAGFGLPEPEADWLAELFATLLDGHNTPVTDGVKRVLGRDPLPFSVYARETFETSD</sequence>
<feature type="region of interest" description="Disordered" evidence="1">
    <location>
        <begin position="1"/>
        <end position="80"/>
    </location>
</feature>
<dbReference type="InterPro" id="IPR051604">
    <property type="entry name" value="Ergot_Alk_Oxidoreductase"/>
</dbReference>
<dbReference type="Gene3D" id="3.40.50.720">
    <property type="entry name" value="NAD(P)-binding Rossmann-like Domain"/>
    <property type="match status" value="1"/>
</dbReference>
<accession>A0A160P7R6</accession>
<dbReference type="PANTHER" id="PTHR43162">
    <property type="match status" value="1"/>
</dbReference>
<dbReference type="KEGG" id="slau:SLA_6316"/>
<evidence type="ECO:0000313" key="3">
    <source>
        <dbReference type="Proteomes" id="UP000217676"/>
    </source>
</evidence>
<keyword evidence="3" id="KW-1185">Reference proteome</keyword>
<dbReference type="PANTHER" id="PTHR43162:SF1">
    <property type="entry name" value="PRESTALK A DIFFERENTIATION PROTEIN A"/>
    <property type="match status" value="1"/>
</dbReference>
<evidence type="ECO:0000313" key="2">
    <source>
        <dbReference type="EMBL" id="BAU87185.1"/>
    </source>
</evidence>
<gene>
    <name evidence="2" type="ORF">SLA_6316</name>
</gene>
<protein>
    <submittedName>
        <fullName evidence="2">AclQ protein</fullName>
    </submittedName>
</protein>
<dbReference type="SUPFAM" id="SSF51735">
    <property type="entry name" value="NAD(P)-binding Rossmann-fold domains"/>
    <property type="match status" value="1"/>
</dbReference>
<organism evidence="2 3">
    <name type="scientific">Streptomyces laurentii</name>
    <dbReference type="NCBI Taxonomy" id="39478"/>
    <lineage>
        <taxon>Bacteria</taxon>
        <taxon>Bacillati</taxon>
        <taxon>Actinomycetota</taxon>
        <taxon>Actinomycetes</taxon>
        <taxon>Kitasatosporales</taxon>
        <taxon>Streptomycetaceae</taxon>
        <taxon>Streptomyces</taxon>
    </lineage>
</organism>
<dbReference type="InterPro" id="IPR036291">
    <property type="entry name" value="NAD(P)-bd_dom_sf"/>
</dbReference>
<proteinExistence type="predicted"/>
<feature type="compositionally biased region" description="Low complexity" evidence="1">
    <location>
        <begin position="62"/>
        <end position="80"/>
    </location>
</feature>